<keyword evidence="8" id="KW-0472">Membrane</keyword>
<dbReference type="PANTHER" id="PTHR13504:SF34">
    <property type="entry name" value="PROTEIN ADENYLYLTRANSFERASE FICD"/>
    <property type="match status" value="1"/>
</dbReference>
<evidence type="ECO:0000256" key="3">
    <source>
        <dbReference type="ARBA" id="ARBA00022737"/>
    </source>
</evidence>
<dbReference type="Pfam" id="PF02661">
    <property type="entry name" value="Fic"/>
    <property type="match status" value="1"/>
</dbReference>
<dbReference type="EMBL" id="LN856872">
    <property type="protein sequence ID" value="CDP93462.1"/>
    <property type="molecule type" value="Genomic_DNA"/>
</dbReference>
<evidence type="ECO:0000256" key="6">
    <source>
        <dbReference type="ARBA" id="ARBA00022840"/>
    </source>
</evidence>
<evidence type="ECO:0000256" key="9">
    <source>
        <dbReference type="PIRSR" id="PIRSR640198-4"/>
    </source>
</evidence>
<evidence type="ECO:0000259" key="10">
    <source>
        <dbReference type="PROSITE" id="PS51459"/>
    </source>
</evidence>
<dbReference type="GO" id="GO:0016020">
    <property type="term" value="C:membrane"/>
    <property type="evidence" value="ECO:0007669"/>
    <property type="project" value="UniProtKB-SubCell"/>
</dbReference>
<keyword evidence="4" id="KW-0547">Nucleotide-binding</keyword>
<dbReference type="SUPFAM" id="SSF140931">
    <property type="entry name" value="Fic-like"/>
    <property type="match status" value="1"/>
</dbReference>
<dbReference type="GO" id="GO:0005524">
    <property type="term" value="F:ATP binding"/>
    <property type="evidence" value="ECO:0007669"/>
    <property type="project" value="UniProtKB-KW"/>
</dbReference>
<dbReference type="InterPro" id="IPR003812">
    <property type="entry name" value="Fido"/>
</dbReference>
<evidence type="ECO:0000256" key="5">
    <source>
        <dbReference type="ARBA" id="ARBA00022803"/>
    </source>
</evidence>
<keyword evidence="3" id="KW-0677">Repeat</keyword>
<gene>
    <name evidence="12" type="primary">bma-fic-1.2</name>
    <name evidence="11 12" type="ORF">Bm9267</name>
    <name evidence="11" type="ORF">BM_Bm9267</name>
</gene>
<protein>
    <submittedName>
        <fullName evidence="11">Bm9267</fullName>
    </submittedName>
</protein>
<feature type="glycosylation site" description="N-linked (GlcNAc...) asparagine" evidence="9">
    <location>
        <position position="25"/>
    </location>
</feature>
<dbReference type="GlyCosmos" id="A0A0J9XQB0">
    <property type="glycosylation" value="1 site, No reported glycans"/>
</dbReference>
<reference evidence="11" key="2">
    <citation type="submission" date="2012-12" db="EMBL/GenBank/DDBJ databases">
        <authorList>
            <person name="Gao Y.W."/>
            <person name="Fan S.T."/>
            <person name="Sun H.T."/>
            <person name="Wang Z."/>
            <person name="Gao X.L."/>
            <person name="Li Y.G."/>
            <person name="Wang T.C."/>
            <person name="Zhang K."/>
            <person name="Xu W.W."/>
            <person name="Yu Z.J."/>
            <person name="Xia X.Z."/>
        </authorList>
    </citation>
    <scope>NUCLEOTIDE SEQUENCE</scope>
    <source>
        <strain evidence="11">FR3</strain>
    </source>
</reference>
<dbReference type="PROSITE" id="PS51459">
    <property type="entry name" value="FIDO"/>
    <property type="match status" value="1"/>
</dbReference>
<keyword evidence="2" id="KW-0812">Transmembrane</keyword>
<dbReference type="WormBase" id="Bm9267">
    <property type="protein sequence ID" value="BM42540"/>
    <property type="gene ID" value="WBGene00229528"/>
    <property type="gene designation" value="Bma-fic-1.2"/>
</dbReference>
<keyword evidence="6" id="KW-0067">ATP-binding</keyword>
<dbReference type="InterPro" id="IPR040198">
    <property type="entry name" value="Fido_containing"/>
</dbReference>
<feature type="domain" description="Fido" evidence="10">
    <location>
        <begin position="34"/>
        <end position="115"/>
    </location>
</feature>
<name>A0A0J9XQB0_BRUMA</name>
<evidence type="ECO:0000256" key="8">
    <source>
        <dbReference type="ARBA" id="ARBA00023136"/>
    </source>
</evidence>
<evidence type="ECO:0000313" key="11">
    <source>
        <dbReference type="EMBL" id="CDP93462.1"/>
    </source>
</evidence>
<evidence type="ECO:0000256" key="1">
    <source>
        <dbReference type="ARBA" id="ARBA00004167"/>
    </source>
</evidence>
<accession>A0A0J9XQB0</accession>
<reference evidence="11" key="1">
    <citation type="journal article" date="2007" name="Science">
        <title>Draft genome of the filarial nematode parasite Brugia malayi.</title>
        <authorList>
            <person name="Ghedin E."/>
            <person name="Wang S."/>
            <person name="Spiro D."/>
            <person name="Caler E."/>
            <person name="Zhao Q."/>
            <person name="Crabtree J."/>
            <person name="Allen J.E."/>
            <person name="Delcher A.L."/>
            <person name="Guiliano D.B."/>
            <person name="Miranda-Saavedra D."/>
            <person name="Angiuoli S.V."/>
            <person name="Creasy T."/>
            <person name="Amedeo P."/>
            <person name="Haas B."/>
            <person name="El-Sayed N.M."/>
            <person name="Wortman J.R."/>
            <person name="Feldblyum T."/>
            <person name="Tallon L."/>
            <person name="Schatz M."/>
            <person name="Shumway M."/>
            <person name="Koo H."/>
            <person name="Salzberg S.L."/>
            <person name="Schobel S."/>
            <person name="Pertea M."/>
            <person name="Pop M."/>
            <person name="White O."/>
            <person name="Barton G.J."/>
            <person name="Carlow C.K."/>
            <person name="Crawford M.J."/>
            <person name="Daub J."/>
            <person name="Dimmic M.W."/>
            <person name="Estes C.F."/>
            <person name="Foster J.M."/>
            <person name="Ganatra M."/>
            <person name="Gregory W.F."/>
            <person name="Johnson N.M."/>
            <person name="Jin J."/>
            <person name="Komuniecki R."/>
            <person name="Korf I."/>
            <person name="Kumar S."/>
            <person name="Laney S."/>
            <person name="Li B.W."/>
            <person name="Li W."/>
            <person name="Lindblom T.H."/>
            <person name="Lustigman S."/>
            <person name="Ma D."/>
            <person name="Maina C.V."/>
            <person name="Martin D.M."/>
            <person name="McCarter J.P."/>
            <person name="McReynolds L."/>
            <person name="Mitreva M."/>
            <person name="Nutman T.B."/>
            <person name="Parkinson J."/>
            <person name="Peregrin-Alvarez J.M."/>
            <person name="Poole C."/>
            <person name="Ren Q."/>
            <person name="Saunders L."/>
            <person name="Sluder A.E."/>
            <person name="Smith K."/>
            <person name="Stanke M."/>
            <person name="Unnasch T.R."/>
            <person name="Ware J."/>
            <person name="Wei A.D."/>
            <person name="Weil G."/>
            <person name="Williams D.J."/>
            <person name="Zhang Y."/>
            <person name="Williams S.A."/>
            <person name="Fraser-Liggett C."/>
            <person name="Slatko B."/>
            <person name="Blaxter M.L."/>
            <person name="Scott A.L."/>
        </authorList>
    </citation>
    <scope>NUCLEOTIDE SEQUENCE</scope>
    <source>
        <strain evidence="11">FR3</strain>
    </source>
</reference>
<dbReference type="AlphaFoldDB" id="A0A0J9XQB0"/>
<evidence type="ECO:0000256" key="2">
    <source>
        <dbReference type="ARBA" id="ARBA00022692"/>
    </source>
</evidence>
<sequence length="115" mass="12878">MAVAGKSIMEHNEILGMDAALKFINQSVAYVSYFTLQDILDIHSHVLGFVDPEVAGVFRKSQVFVSSFTPVPANMVPGEMEEMVKWLNEEDSLLLDPIERAAIAHYKLSVYDTKM</sequence>
<dbReference type="Gene3D" id="1.10.3290.10">
    <property type="entry name" value="Fido-like domain"/>
    <property type="match status" value="1"/>
</dbReference>
<evidence type="ECO:0000256" key="4">
    <source>
        <dbReference type="ARBA" id="ARBA00022741"/>
    </source>
</evidence>
<evidence type="ECO:0000256" key="7">
    <source>
        <dbReference type="ARBA" id="ARBA00022989"/>
    </source>
</evidence>
<dbReference type="PANTHER" id="PTHR13504">
    <property type="entry name" value="FIDO DOMAIN-CONTAINING PROTEIN DDB_G0283145"/>
    <property type="match status" value="1"/>
</dbReference>
<comment type="subcellular location">
    <subcellularLocation>
        <location evidence="1">Membrane</location>
        <topology evidence="1">Single-pass membrane protein</topology>
    </subcellularLocation>
</comment>
<keyword evidence="7" id="KW-1133">Transmembrane helix</keyword>
<keyword evidence="5" id="KW-0802">TPR repeat</keyword>
<proteinExistence type="predicted"/>
<evidence type="ECO:0000313" key="12">
    <source>
        <dbReference type="WormBase" id="Bm9267"/>
    </source>
</evidence>
<organism evidence="11">
    <name type="scientific">Brugia malayi</name>
    <name type="common">Filarial nematode worm</name>
    <dbReference type="NCBI Taxonomy" id="6279"/>
    <lineage>
        <taxon>Eukaryota</taxon>
        <taxon>Metazoa</taxon>
        <taxon>Ecdysozoa</taxon>
        <taxon>Nematoda</taxon>
        <taxon>Chromadorea</taxon>
        <taxon>Rhabditida</taxon>
        <taxon>Spirurina</taxon>
        <taxon>Spiruromorpha</taxon>
        <taxon>Filarioidea</taxon>
        <taxon>Onchocercidae</taxon>
        <taxon>Brugia</taxon>
    </lineage>
</organism>
<dbReference type="InterPro" id="IPR036597">
    <property type="entry name" value="Fido-like_dom_sf"/>
</dbReference>